<name>A0A699SAN4_TANCI</name>
<comment type="caution">
    <text evidence="1">The sequence shown here is derived from an EMBL/GenBank/DDBJ whole genome shotgun (WGS) entry which is preliminary data.</text>
</comment>
<feature type="non-terminal residue" evidence="1">
    <location>
        <position position="55"/>
    </location>
</feature>
<gene>
    <name evidence="1" type="ORF">Tci_866649</name>
</gene>
<proteinExistence type="predicted"/>
<dbReference type="AlphaFoldDB" id="A0A699SAN4"/>
<dbReference type="EMBL" id="BKCJ011150129">
    <property type="protein sequence ID" value="GFC94679.1"/>
    <property type="molecule type" value="Genomic_DNA"/>
</dbReference>
<reference evidence="1" key="1">
    <citation type="journal article" date="2019" name="Sci. Rep.">
        <title>Draft genome of Tanacetum cinerariifolium, the natural source of mosquito coil.</title>
        <authorList>
            <person name="Yamashiro T."/>
            <person name="Shiraishi A."/>
            <person name="Satake H."/>
            <person name="Nakayama K."/>
        </authorList>
    </citation>
    <scope>NUCLEOTIDE SEQUENCE</scope>
</reference>
<sequence>MGVLEEEANFFPVDLDERPAEGLGDTEGVLPTEAIGVLAGDTKEDFSAGMDEASS</sequence>
<accession>A0A699SAN4</accession>
<organism evidence="1">
    <name type="scientific">Tanacetum cinerariifolium</name>
    <name type="common">Dalmatian daisy</name>
    <name type="synonym">Chrysanthemum cinerariifolium</name>
    <dbReference type="NCBI Taxonomy" id="118510"/>
    <lineage>
        <taxon>Eukaryota</taxon>
        <taxon>Viridiplantae</taxon>
        <taxon>Streptophyta</taxon>
        <taxon>Embryophyta</taxon>
        <taxon>Tracheophyta</taxon>
        <taxon>Spermatophyta</taxon>
        <taxon>Magnoliopsida</taxon>
        <taxon>eudicotyledons</taxon>
        <taxon>Gunneridae</taxon>
        <taxon>Pentapetalae</taxon>
        <taxon>asterids</taxon>
        <taxon>campanulids</taxon>
        <taxon>Asterales</taxon>
        <taxon>Asteraceae</taxon>
        <taxon>Asteroideae</taxon>
        <taxon>Anthemideae</taxon>
        <taxon>Anthemidinae</taxon>
        <taxon>Tanacetum</taxon>
    </lineage>
</organism>
<protein>
    <submittedName>
        <fullName evidence="1">Uncharacterized protein</fullName>
    </submittedName>
</protein>
<evidence type="ECO:0000313" key="1">
    <source>
        <dbReference type="EMBL" id="GFC94679.1"/>
    </source>
</evidence>